<evidence type="ECO:0000313" key="1">
    <source>
        <dbReference type="EMBL" id="BDX04506.1"/>
    </source>
</evidence>
<sequence>MDVVNAVFAGAKNGHRDVCTPYANHNADDEVTIDGLGFSCRLAQLISIWREGYPT</sequence>
<dbReference type="EMBL" id="AP027272">
    <property type="protein sequence ID" value="BDX04506.1"/>
    <property type="molecule type" value="Genomic_DNA"/>
</dbReference>
<dbReference type="AlphaFoldDB" id="A0AA48HDV0"/>
<evidence type="ECO:0000313" key="2">
    <source>
        <dbReference type="Proteomes" id="UP001333710"/>
    </source>
</evidence>
<accession>A0AA48HDV0</accession>
<protein>
    <submittedName>
        <fullName evidence="1">Uncharacterized protein</fullName>
    </submittedName>
</protein>
<organism evidence="1 2">
    <name type="scientific">Planctobacterium marinum</name>
    <dbReference type="NCBI Taxonomy" id="1631968"/>
    <lineage>
        <taxon>Bacteria</taxon>
        <taxon>Pseudomonadati</taxon>
        <taxon>Pseudomonadota</taxon>
        <taxon>Gammaproteobacteria</taxon>
        <taxon>Alteromonadales</taxon>
        <taxon>Alteromonadaceae</taxon>
        <taxon>Planctobacterium</taxon>
    </lineage>
</organism>
<name>A0AA48HDV0_9ALTE</name>
<dbReference type="Proteomes" id="UP001333710">
    <property type="component" value="Chromosome"/>
</dbReference>
<gene>
    <name evidence="1" type="ORF">MACH26_00270</name>
</gene>
<proteinExistence type="predicted"/>
<dbReference type="KEGG" id="pmaw:MACH26_00270"/>
<reference evidence="1" key="1">
    <citation type="submission" date="2023-01" db="EMBL/GenBank/DDBJ databases">
        <title>Complete genome sequence of Planctobacterium marinum strain Dej080120_11.</title>
        <authorList>
            <person name="Ueki S."/>
            <person name="Maruyama F."/>
        </authorList>
    </citation>
    <scope>NUCLEOTIDE SEQUENCE</scope>
    <source>
        <strain evidence="1">Dej080120_11</strain>
    </source>
</reference>
<keyword evidence="2" id="KW-1185">Reference proteome</keyword>